<dbReference type="InterPro" id="IPR041218">
    <property type="entry name" value="DUF5606"/>
</dbReference>
<dbReference type="RefSeq" id="WP_079682742.1">
    <property type="nucleotide sequence ID" value="NZ_FUYQ01000006.1"/>
</dbReference>
<dbReference type="InterPro" id="IPR049281">
    <property type="entry name" value="BVU_3817-like_C_sf"/>
</dbReference>
<organism evidence="3 4">
    <name type="scientific">Parabacteroides chartae</name>
    <dbReference type="NCBI Taxonomy" id="1037355"/>
    <lineage>
        <taxon>Bacteria</taxon>
        <taxon>Pseudomonadati</taxon>
        <taxon>Bacteroidota</taxon>
        <taxon>Bacteroidia</taxon>
        <taxon>Bacteroidales</taxon>
        <taxon>Tannerellaceae</taxon>
        <taxon>Parabacteroides</taxon>
    </lineage>
</organism>
<dbReference type="Gene3D" id="1.10.10.1650">
    <property type="match status" value="1"/>
</dbReference>
<keyword evidence="4" id="KW-1185">Reference proteome</keyword>
<dbReference type="InterPro" id="IPR049280">
    <property type="entry name" value="DUF6852"/>
</dbReference>
<feature type="domain" description="DUF5606" evidence="1">
    <location>
        <begin position="2"/>
        <end position="47"/>
    </location>
</feature>
<dbReference type="EMBL" id="FUYQ01000006">
    <property type="protein sequence ID" value="SKB42774.1"/>
    <property type="molecule type" value="Genomic_DNA"/>
</dbReference>
<evidence type="ECO:0000259" key="1">
    <source>
        <dbReference type="Pfam" id="PF18347"/>
    </source>
</evidence>
<dbReference type="Gene3D" id="2.30.30.730">
    <property type="match status" value="1"/>
</dbReference>
<dbReference type="Pfam" id="PF21186">
    <property type="entry name" value="DUF6852"/>
    <property type="match status" value="1"/>
</dbReference>
<dbReference type="InterPro" id="IPR049282">
    <property type="entry name" value="BVU_3817_N_sf"/>
</dbReference>
<accession>A0A1T5B674</accession>
<sequence>MLKTILSISGKPGLFKLVSQGKNMLIVESLVDKKRVPAYAKDKVISLGDIAIYTDETEVPLHEVLTSVKNKENGNLVSVNPAAKPEELRAFMAEVLPDFDRERVYPSDIKKLISWYNILINAGITDFTPQENAEEAEAEAETEN</sequence>
<evidence type="ECO:0000313" key="3">
    <source>
        <dbReference type="EMBL" id="SKB42774.1"/>
    </source>
</evidence>
<proteinExistence type="predicted"/>
<feature type="domain" description="DUF6852" evidence="2">
    <location>
        <begin position="50"/>
        <end position="119"/>
    </location>
</feature>
<dbReference type="AlphaFoldDB" id="A0A1T5B674"/>
<protein>
    <submittedName>
        <fullName evidence="3">Uncharacterized protein</fullName>
    </submittedName>
</protein>
<evidence type="ECO:0000259" key="2">
    <source>
        <dbReference type="Pfam" id="PF21186"/>
    </source>
</evidence>
<name>A0A1T5B674_9BACT</name>
<evidence type="ECO:0000313" key="4">
    <source>
        <dbReference type="Proteomes" id="UP000190852"/>
    </source>
</evidence>
<gene>
    <name evidence="3" type="ORF">SAMN05660349_01082</name>
</gene>
<dbReference type="Proteomes" id="UP000190852">
    <property type="component" value="Unassembled WGS sequence"/>
</dbReference>
<dbReference type="Pfam" id="PF18347">
    <property type="entry name" value="DUF5606"/>
    <property type="match status" value="1"/>
</dbReference>
<reference evidence="4" key="1">
    <citation type="submission" date="2017-02" db="EMBL/GenBank/DDBJ databases">
        <authorList>
            <person name="Varghese N."/>
            <person name="Submissions S."/>
        </authorList>
    </citation>
    <scope>NUCLEOTIDE SEQUENCE [LARGE SCALE GENOMIC DNA]</scope>
    <source>
        <strain evidence="4">DSM 24967</strain>
    </source>
</reference>